<gene>
    <name evidence="1" type="ORF">BST27_22565</name>
</gene>
<sequence>MSVVIDDDVAFLREQIDVLKQLGRRESVSEGEIYDFSIRWGTALAGRLPRLVHYSSLQLLDVPGQHEFESLCGEFRALSDVIDRFGLARPQLH</sequence>
<dbReference type="Proteomes" id="UP000192739">
    <property type="component" value="Unassembled WGS sequence"/>
</dbReference>
<organism evidence="1 2">
    <name type="scientific">Mycobacterium intermedium</name>
    <dbReference type="NCBI Taxonomy" id="28445"/>
    <lineage>
        <taxon>Bacteria</taxon>
        <taxon>Bacillati</taxon>
        <taxon>Actinomycetota</taxon>
        <taxon>Actinomycetes</taxon>
        <taxon>Mycobacteriales</taxon>
        <taxon>Mycobacteriaceae</taxon>
        <taxon>Mycobacterium</taxon>
        <taxon>Mycobacterium simiae complex</taxon>
    </lineage>
</organism>
<name>A0A1E3S7Z0_MYCIE</name>
<protein>
    <submittedName>
        <fullName evidence="1">Uncharacterized protein</fullName>
    </submittedName>
</protein>
<dbReference type="AlphaFoldDB" id="A0A1E3S7Z0"/>
<dbReference type="EMBL" id="MVHT01000076">
    <property type="protein sequence ID" value="ORA97365.1"/>
    <property type="molecule type" value="Genomic_DNA"/>
</dbReference>
<evidence type="ECO:0000313" key="2">
    <source>
        <dbReference type="Proteomes" id="UP000192739"/>
    </source>
</evidence>
<keyword evidence="2" id="KW-1185">Reference proteome</keyword>
<evidence type="ECO:0000313" key="1">
    <source>
        <dbReference type="EMBL" id="ORA97365.1"/>
    </source>
</evidence>
<comment type="caution">
    <text evidence="1">The sequence shown here is derived from an EMBL/GenBank/DDBJ whole genome shotgun (WGS) entry which is preliminary data.</text>
</comment>
<reference evidence="1 2" key="1">
    <citation type="submission" date="2017-02" db="EMBL/GenBank/DDBJ databases">
        <title>The new phylogeny of genus Mycobacterium.</title>
        <authorList>
            <person name="Tortoli E."/>
            <person name="Trovato A."/>
            <person name="Cirillo D.M."/>
        </authorList>
    </citation>
    <scope>NUCLEOTIDE SEQUENCE [LARGE SCALE GENOMIC DNA]</scope>
    <source>
        <strain evidence="1 2">DSM 44049</strain>
    </source>
</reference>
<dbReference type="OrthoDB" id="2613315at2"/>
<dbReference type="STRING" id="28445.BHQ20_23360"/>
<accession>A0A1E3S7Z0</accession>
<dbReference type="RefSeq" id="WP_069421539.1">
    <property type="nucleotide sequence ID" value="NZ_CBCRZH010000042.1"/>
</dbReference>
<proteinExistence type="predicted"/>